<reference evidence="1 2" key="1">
    <citation type="journal article" date="2019" name="Sci. Rep.">
        <title>A high-quality genome of Eragrostis curvula grass provides insights into Poaceae evolution and supports new strategies to enhance forage quality.</title>
        <authorList>
            <person name="Carballo J."/>
            <person name="Santos B.A.C.M."/>
            <person name="Zappacosta D."/>
            <person name="Garbus I."/>
            <person name="Selva J.P."/>
            <person name="Gallo C.A."/>
            <person name="Diaz A."/>
            <person name="Albertini E."/>
            <person name="Caccamo M."/>
            <person name="Echenique V."/>
        </authorList>
    </citation>
    <scope>NUCLEOTIDE SEQUENCE [LARGE SCALE GENOMIC DNA]</scope>
    <source>
        <strain evidence="2">cv. Victoria</strain>
        <tissue evidence="1">Leaf</tissue>
    </source>
</reference>
<evidence type="ECO:0008006" key="3">
    <source>
        <dbReference type="Google" id="ProtNLM"/>
    </source>
</evidence>
<dbReference type="Gramene" id="TVU16763">
    <property type="protein sequence ID" value="TVU16763"/>
    <property type="gene ID" value="EJB05_36917"/>
</dbReference>
<accession>A0A5J9TZF5</accession>
<dbReference type="PANTHER" id="PTHR34223">
    <property type="entry name" value="OS11G0201299 PROTEIN"/>
    <property type="match status" value="1"/>
</dbReference>
<organism evidence="1 2">
    <name type="scientific">Eragrostis curvula</name>
    <name type="common">weeping love grass</name>
    <dbReference type="NCBI Taxonomy" id="38414"/>
    <lineage>
        <taxon>Eukaryota</taxon>
        <taxon>Viridiplantae</taxon>
        <taxon>Streptophyta</taxon>
        <taxon>Embryophyta</taxon>
        <taxon>Tracheophyta</taxon>
        <taxon>Spermatophyta</taxon>
        <taxon>Magnoliopsida</taxon>
        <taxon>Liliopsida</taxon>
        <taxon>Poales</taxon>
        <taxon>Poaceae</taxon>
        <taxon>PACMAD clade</taxon>
        <taxon>Chloridoideae</taxon>
        <taxon>Eragrostideae</taxon>
        <taxon>Eragrostidinae</taxon>
        <taxon>Eragrostis</taxon>
    </lineage>
</organism>
<dbReference type="EMBL" id="RWGY01000030">
    <property type="protein sequence ID" value="TVU16763.1"/>
    <property type="molecule type" value="Genomic_DNA"/>
</dbReference>
<dbReference type="AlphaFoldDB" id="A0A5J9TZF5"/>
<dbReference type="InterPro" id="IPR053197">
    <property type="entry name" value="F-box_SCFL_complex_component"/>
</dbReference>
<dbReference type="PANTHER" id="PTHR34223:SF51">
    <property type="entry name" value="OS06G0556300 PROTEIN"/>
    <property type="match status" value="1"/>
</dbReference>
<name>A0A5J9TZF5_9POAL</name>
<dbReference type="Proteomes" id="UP000324897">
    <property type="component" value="Unassembled WGS sequence"/>
</dbReference>
<proteinExistence type="predicted"/>
<keyword evidence="2" id="KW-1185">Reference proteome</keyword>
<feature type="non-terminal residue" evidence="1">
    <location>
        <position position="156"/>
    </location>
</feature>
<feature type="non-terminal residue" evidence="1">
    <location>
        <position position="1"/>
    </location>
</feature>
<gene>
    <name evidence="1" type="ORF">EJB05_36917</name>
</gene>
<evidence type="ECO:0000313" key="2">
    <source>
        <dbReference type="Proteomes" id="UP000324897"/>
    </source>
</evidence>
<dbReference type="OrthoDB" id="690126at2759"/>
<evidence type="ECO:0000313" key="1">
    <source>
        <dbReference type="EMBL" id="TVU16763.1"/>
    </source>
</evidence>
<sequence length="156" mass="17613">MACARLRGCIRIRVQDGGGQQESWCSREAEQARSRRGRGSRRAQRGLPHEIEWSRRLLRTAATTGTGSSIRSRSTSRRGRLLPIQRCPTFSRLKTLLMNAWCVATNIDPLVCMLEHSPVLENLTLLLSKGPKRSKDVEEKYGLLDRSPVISDTLKK</sequence>
<comment type="caution">
    <text evidence="1">The sequence shown here is derived from an EMBL/GenBank/DDBJ whole genome shotgun (WGS) entry which is preliminary data.</text>
</comment>
<protein>
    <recommendedName>
        <fullName evidence="3">FBD domain-containing protein</fullName>
    </recommendedName>
</protein>